<comment type="subcellular location">
    <subcellularLocation>
        <location evidence="1">Cytoplasm</location>
    </subcellularLocation>
</comment>
<keyword evidence="1" id="KW-0396">Initiation factor</keyword>
<dbReference type="InterPro" id="IPR033464">
    <property type="entry name" value="CSN8_PSD8_EIF3K"/>
</dbReference>
<dbReference type="SUPFAM" id="SSF46785">
    <property type="entry name" value="Winged helix' DNA-binding domain"/>
    <property type="match status" value="1"/>
</dbReference>
<dbReference type="VEuPathDB" id="PiroplasmaDB:BBOV_III006700"/>
<dbReference type="GO" id="GO:0003723">
    <property type="term" value="F:RNA binding"/>
    <property type="evidence" value="ECO:0007669"/>
    <property type="project" value="UniProtKB-UniRule"/>
</dbReference>
<dbReference type="FunCoup" id="A7ANU7">
    <property type="interactions" value="395"/>
</dbReference>
<dbReference type="InterPro" id="IPR036388">
    <property type="entry name" value="WH-like_DNA-bd_sf"/>
</dbReference>
<comment type="caution">
    <text evidence="3">The sequence shown here is derived from an EMBL/GenBank/DDBJ whole genome shotgun (WGS) entry which is preliminary data.</text>
</comment>
<dbReference type="GO" id="GO:0003743">
    <property type="term" value="F:translation initiation factor activity"/>
    <property type="evidence" value="ECO:0007669"/>
    <property type="project" value="UniProtKB-UniRule"/>
</dbReference>
<keyword evidence="1" id="KW-0963">Cytoplasm</keyword>
<dbReference type="GO" id="GO:0005852">
    <property type="term" value="C:eukaryotic translation initiation factor 3 complex"/>
    <property type="evidence" value="ECO:0007669"/>
    <property type="project" value="UniProtKB-UniRule"/>
</dbReference>
<dbReference type="GO" id="GO:0001732">
    <property type="term" value="P:formation of cytoplasmic translation initiation complex"/>
    <property type="evidence" value="ECO:0007669"/>
    <property type="project" value="UniProtKB-UniRule"/>
</dbReference>
<dbReference type="Proteomes" id="UP000002173">
    <property type="component" value="Unassembled WGS sequence"/>
</dbReference>
<gene>
    <name evidence="3" type="ORF">BBOV_III006700</name>
</gene>
<dbReference type="RefSeq" id="XP_001611799.1">
    <property type="nucleotide sequence ID" value="XM_001611749.1"/>
</dbReference>
<dbReference type="AlphaFoldDB" id="A7ANU7"/>
<organism evidence="3 4">
    <name type="scientific">Babesia bovis</name>
    <dbReference type="NCBI Taxonomy" id="5865"/>
    <lineage>
        <taxon>Eukaryota</taxon>
        <taxon>Sar</taxon>
        <taxon>Alveolata</taxon>
        <taxon>Apicomplexa</taxon>
        <taxon>Aconoidasida</taxon>
        <taxon>Piroplasmida</taxon>
        <taxon>Babesiidae</taxon>
        <taxon>Babesia</taxon>
    </lineage>
</organism>
<feature type="domain" description="CSN8/PSMD8/EIF3K" evidence="2">
    <location>
        <begin position="66"/>
        <end position="194"/>
    </location>
</feature>
<dbReference type="GO" id="GO:0033290">
    <property type="term" value="C:eukaryotic 48S preinitiation complex"/>
    <property type="evidence" value="ECO:0007669"/>
    <property type="project" value="UniProtKB-UniRule"/>
</dbReference>
<accession>A7ANU7</accession>
<dbReference type="PANTHER" id="PTHR13022:SF0">
    <property type="entry name" value="EUKARYOTIC TRANSLATION INITIATION FACTOR 3 SUBUNIT K"/>
    <property type="match status" value="1"/>
</dbReference>
<dbReference type="GO" id="GO:0006446">
    <property type="term" value="P:regulation of translational initiation"/>
    <property type="evidence" value="ECO:0007669"/>
    <property type="project" value="InterPro"/>
</dbReference>
<dbReference type="KEGG" id="bbo:BBOV_III006700"/>
<dbReference type="GO" id="GO:0043022">
    <property type="term" value="F:ribosome binding"/>
    <property type="evidence" value="ECO:0007669"/>
    <property type="project" value="InterPro"/>
</dbReference>
<evidence type="ECO:0000259" key="2">
    <source>
        <dbReference type="Pfam" id="PF10075"/>
    </source>
</evidence>
<dbReference type="InterPro" id="IPR016020">
    <property type="entry name" value="Transl_init_fac_sub12_N_euk"/>
</dbReference>
<dbReference type="InParanoid" id="A7ANU7"/>
<dbReference type="Pfam" id="PF10075">
    <property type="entry name" value="CSN8_PSD8_EIF3K"/>
    <property type="match status" value="1"/>
</dbReference>
<comment type="similarity">
    <text evidence="1">Belongs to the eIF-3 subunit K family.</text>
</comment>
<dbReference type="STRING" id="5865.A7ANU7"/>
<reference evidence="4" key="3">
    <citation type="journal article" date="2021" name="Int. J. Parasitol.">
        <title>Comparative analysis of gene expression between Babesia bovis blood stages and kinetes allowed by improved genome annotation.</title>
        <authorList>
            <person name="Ueti M.W."/>
            <person name="Johnson W.C."/>
            <person name="Kappmeyer L.S."/>
            <person name="Herndon D.R."/>
            <person name="Mousel M.R."/>
            <person name="Reif K.E."/>
            <person name="Taus N.S."/>
            <person name="Ifeonu O.O."/>
            <person name="Silva J.C."/>
            <person name="Suarez C.E."/>
            <person name="Brayton K.A."/>
        </authorList>
    </citation>
    <scope>NUCLEOTIDE SEQUENCE [LARGE SCALE GENOMIC DNA]</scope>
</reference>
<dbReference type="GO" id="GO:0016282">
    <property type="term" value="C:eukaryotic 43S preinitiation complex"/>
    <property type="evidence" value="ECO:0007669"/>
    <property type="project" value="UniProtKB-UniRule"/>
</dbReference>
<dbReference type="HAMAP" id="MF_03010">
    <property type="entry name" value="eIF3k"/>
    <property type="match status" value="1"/>
</dbReference>
<dbReference type="EMBL" id="AAXT01000001">
    <property type="protein sequence ID" value="EDO08231.1"/>
    <property type="molecule type" value="Genomic_DNA"/>
</dbReference>
<sequence>METDATTDARKNAEAVLASPALQYNISGIPALTAYLDEQMEKANAYSLDNNVAILKIYTLFPHIADPLVIQKILVQCLTQLPANDFNICFAQVPLPTQEHPVIAKVVALHNLLQNCLFHKFWEEARHNMMDNDDRTFLDVPGLRESIRRFILDVVPLVYLQMSVPELRSMLDYPSNCEEFEQLLKSYKWTLEGGYNRDDPNSGTCVPPTRDEVIKQHMAQDKEPGVEKYFKLDTMRTYYSTLKGASG</sequence>
<dbReference type="SUPFAM" id="SSF48371">
    <property type="entry name" value="ARM repeat"/>
    <property type="match status" value="1"/>
</dbReference>
<proteinExistence type="inferred from homology"/>
<dbReference type="GeneID" id="5480050"/>
<keyword evidence="4" id="KW-1185">Reference proteome</keyword>
<dbReference type="PANTHER" id="PTHR13022">
    <property type="entry name" value="EUKARYOTIC TRANSLATION INITIATION FACTOR 3 SUBUNIT 11"/>
    <property type="match status" value="1"/>
</dbReference>
<name>A7ANU7_BABBO</name>
<evidence type="ECO:0000313" key="3">
    <source>
        <dbReference type="EMBL" id="EDO08231.1"/>
    </source>
</evidence>
<dbReference type="InterPro" id="IPR016024">
    <property type="entry name" value="ARM-type_fold"/>
</dbReference>
<comment type="function">
    <text evidence="1">Component of the eukaryotic translation initiation factor 3 (eIF-3) complex, which is involved in protein synthesis of a specialized repertoire of mRNAs and, together with other initiation factors, stimulates binding of mRNA and methionyl-tRNAi to the 40S ribosome. The eIF-3 complex specifically targets and initiates translation of a subset of mRNAs involved in cell proliferation.</text>
</comment>
<dbReference type="eggNOG" id="KOG3252">
    <property type="taxonomic scope" value="Eukaryota"/>
</dbReference>
<evidence type="ECO:0000313" key="4">
    <source>
        <dbReference type="Proteomes" id="UP000002173"/>
    </source>
</evidence>
<reference evidence="4" key="2">
    <citation type="journal article" date="2020" name="Data Brief">
        <title>Transcriptome dataset of Babesia bovis life stages within vertebrate and invertebrate hosts.</title>
        <authorList>
            <person name="Ueti M.W."/>
            <person name="Johnson W.C."/>
            <person name="Kappmeyer L.S."/>
            <person name="Herndon D.R."/>
            <person name="Mousel M.R."/>
            <person name="Reif K.E."/>
            <person name="Taus N.S."/>
            <person name="Ifeonu O.O."/>
            <person name="Silva J.C."/>
            <person name="Suarez C.E."/>
            <person name="Brayton K.A."/>
        </authorList>
    </citation>
    <scope>NUCLEOTIDE SEQUENCE [LARGE SCALE GENOMIC DNA]</scope>
</reference>
<dbReference type="InterPro" id="IPR036390">
    <property type="entry name" value="WH_DNA-bd_sf"/>
</dbReference>
<protein>
    <recommendedName>
        <fullName evidence="1">Eukaryotic translation initiation factor 3 subunit K</fullName>
        <shortName evidence="1">eIF3k</shortName>
    </recommendedName>
    <alternativeName>
        <fullName evidence="1">eIF-3 p25</fullName>
    </alternativeName>
</protein>
<evidence type="ECO:0000256" key="1">
    <source>
        <dbReference type="HAMAP-Rule" id="MF_03010"/>
    </source>
</evidence>
<dbReference type="Gene3D" id="1.25.40.250">
    <property type="entry name" value="ARM repeat, domain 1"/>
    <property type="match status" value="1"/>
</dbReference>
<dbReference type="OMA" id="YPHMMFN"/>
<keyword evidence="1" id="KW-0648">Protein biosynthesis</keyword>
<dbReference type="Gene3D" id="1.10.10.10">
    <property type="entry name" value="Winged helix-like DNA-binding domain superfamily/Winged helix DNA-binding domain"/>
    <property type="match status" value="1"/>
</dbReference>
<comment type="subunit">
    <text evidence="1">Component of the eukaryotic translation initiation factor 3 (eIF-3) complex.</text>
</comment>
<dbReference type="InterPro" id="IPR009374">
    <property type="entry name" value="eIF3k"/>
</dbReference>
<reference evidence="3 4" key="1">
    <citation type="journal article" date="2007" name="PLoS Pathog.">
        <title>Genome sequence of Babesia bovis and comparative analysis of apicomplexan hemoprotozoa.</title>
        <authorList>
            <person name="Brayton K.A."/>
            <person name="Lau A.O.T."/>
            <person name="Herndon D.R."/>
            <person name="Hannick L."/>
            <person name="Kappmeyer L.S."/>
            <person name="Berens S.J."/>
            <person name="Bidwell S.L."/>
            <person name="Brown W.C."/>
            <person name="Crabtree J."/>
            <person name="Fadrosh D."/>
            <person name="Feldblum T."/>
            <person name="Forberger H.A."/>
            <person name="Haas B.J."/>
            <person name="Howell J.M."/>
            <person name="Khouri H."/>
            <person name="Koo H."/>
            <person name="Mann D.J."/>
            <person name="Norimine J."/>
            <person name="Paulsen I.T."/>
            <person name="Radune D."/>
            <person name="Ren Q."/>
            <person name="Smith R.K. Jr."/>
            <person name="Suarez C.E."/>
            <person name="White O."/>
            <person name="Wortman J.R."/>
            <person name="Knowles D.P. Jr."/>
            <person name="McElwain T.F."/>
            <person name="Nene V.M."/>
        </authorList>
    </citation>
    <scope>NUCLEOTIDE SEQUENCE [LARGE SCALE GENOMIC DNA]</scope>
    <source>
        <strain evidence="3">T2Bo</strain>
    </source>
</reference>